<dbReference type="EMBL" id="SSOP01000231">
    <property type="protein sequence ID" value="KAB5589773.1"/>
    <property type="molecule type" value="Genomic_DNA"/>
</dbReference>
<evidence type="ECO:0000256" key="7">
    <source>
        <dbReference type="ARBA" id="ARBA00022763"/>
    </source>
</evidence>
<keyword evidence="4" id="KW-0132">Cell division</keyword>
<evidence type="ECO:0000313" key="19">
    <source>
        <dbReference type="Proteomes" id="UP000383932"/>
    </source>
</evidence>
<proteinExistence type="inferred from homology"/>
<evidence type="ECO:0000256" key="3">
    <source>
        <dbReference type="ARBA" id="ARBA00022598"/>
    </source>
</evidence>
<organism evidence="18 19">
    <name type="scientific">Ceratobasidium theobromae</name>
    <dbReference type="NCBI Taxonomy" id="1582974"/>
    <lineage>
        <taxon>Eukaryota</taxon>
        <taxon>Fungi</taxon>
        <taxon>Dikarya</taxon>
        <taxon>Basidiomycota</taxon>
        <taxon>Agaricomycotina</taxon>
        <taxon>Agaricomycetes</taxon>
        <taxon>Cantharellales</taxon>
        <taxon>Ceratobasidiaceae</taxon>
        <taxon>Ceratobasidium</taxon>
    </lineage>
</organism>
<dbReference type="Gene3D" id="2.40.50.140">
    <property type="entry name" value="Nucleic acid-binding proteins"/>
    <property type="match status" value="1"/>
</dbReference>
<dbReference type="Pfam" id="PF04679">
    <property type="entry name" value="DNA_ligase_A_C"/>
    <property type="match status" value="1"/>
</dbReference>
<feature type="region of interest" description="Disordered" evidence="16">
    <location>
        <begin position="886"/>
        <end position="909"/>
    </location>
</feature>
<dbReference type="CDD" id="cd07969">
    <property type="entry name" value="OBF_DNA_ligase_I"/>
    <property type="match status" value="1"/>
</dbReference>
<dbReference type="SUPFAM" id="SSF50249">
    <property type="entry name" value="Nucleic acid-binding proteins"/>
    <property type="match status" value="1"/>
</dbReference>
<keyword evidence="12" id="KW-0131">Cell cycle</keyword>
<evidence type="ECO:0000259" key="17">
    <source>
        <dbReference type="PROSITE" id="PS50160"/>
    </source>
</evidence>
<evidence type="ECO:0000256" key="13">
    <source>
        <dbReference type="ARBA" id="ARBA00034003"/>
    </source>
</evidence>
<comment type="caution">
    <text evidence="18">The sequence shown here is derived from an EMBL/GenBank/DDBJ whole genome shotgun (WGS) entry which is preliminary data.</text>
</comment>
<feature type="compositionally biased region" description="Pro residues" evidence="16">
    <location>
        <begin position="136"/>
        <end position="147"/>
    </location>
</feature>
<dbReference type="NCBIfam" id="TIGR00574">
    <property type="entry name" value="dnl1"/>
    <property type="match status" value="1"/>
</dbReference>
<evidence type="ECO:0000256" key="8">
    <source>
        <dbReference type="ARBA" id="ARBA00022840"/>
    </source>
</evidence>
<dbReference type="GO" id="GO:0071897">
    <property type="term" value="P:DNA biosynthetic process"/>
    <property type="evidence" value="ECO:0007669"/>
    <property type="project" value="InterPro"/>
</dbReference>
<evidence type="ECO:0000256" key="16">
    <source>
        <dbReference type="SAM" id="MobiDB-lite"/>
    </source>
</evidence>
<dbReference type="GO" id="GO:1903461">
    <property type="term" value="P:Okazaki fragment processing involved in mitotic DNA replication"/>
    <property type="evidence" value="ECO:0007669"/>
    <property type="project" value="TreeGrafter"/>
</dbReference>
<comment type="subcellular location">
    <subcellularLocation>
        <location evidence="1">Nucleus</location>
    </subcellularLocation>
</comment>
<feature type="region of interest" description="Disordered" evidence="16">
    <location>
        <begin position="1"/>
        <end position="227"/>
    </location>
</feature>
<comment type="similarity">
    <text evidence="2 15">Belongs to the ATP-dependent DNA ligase family.</text>
</comment>
<dbReference type="FunFam" id="3.30.470.30:FF:000016">
    <property type="entry name" value="DNA ligase"/>
    <property type="match status" value="1"/>
</dbReference>
<dbReference type="GO" id="GO:0006310">
    <property type="term" value="P:DNA recombination"/>
    <property type="evidence" value="ECO:0007669"/>
    <property type="project" value="UniProtKB-KW"/>
</dbReference>
<comment type="catalytic activity">
    <reaction evidence="13 14">
        <text>ATP + (deoxyribonucleotide)n-3'-hydroxyl + 5'-phospho-(deoxyribonucleotide)m = (deoxyribonucleotide)n+m + AMP + diphosphate.</text>
        <dbReference type="EC" id="6.5.1.1"/>
    </reaction>
</comment>
<evidence type="ECO:0000256" key="1">
    <source>
        <dbReference type="ARBA" id="ARBA00004123"/>
    </source>
</evidence>
<dbReference type="PROSITE" id="PS00697">
    <property type="entry name" value="DNA_LIGASE_A1"/>
    <property type="match status" value="1"/>
</dbReference>
<sequence>MPTHAKAAPLQQVGLGQFLGTATKGKAKSGSKDKKDGESAIKTSNQSSTSKKPASLEKKYTEKHTKSNDMEVDTNAKQPKSEDEDDAPVRKPSKRRLELDSDEGSESSGLAASRPCLTKRKTVPVDDEEDSAPPISSAPPSSPPPDDPISNTPSEKKTKTLTRKTAGRTSKTVDAPKSPPPSTTESKSKLKPKHDDEGPGEEEIEVASDRELSDDEGGGSKRKAKEVASKTAELALAKMKEVDFGWKNGETVPYAALAQAFSLIEATTKRLEITAILTAFLTLVIRRATAKPDKPIKEKKRVSSGHQDVLQCVYLCINRLAPDYTGIELGIGESLLVKAIGESTGRKIETIKEELKNKGDLGLVAMDSRANQKTLFKPQPLTLPAVFDNLKLIANLSGHSSQQKKVAIITKLLAACLPDHAEAKYIIRSLEGKLRIRLAERTVLVGLAQACVLAENYNGKSSVSRITKCLISRVLDIGKWSKEDLGSKCDEGVEILKAVELPSYDIVIPALLDGGMDSLRGTCKLTPGIPLKPMLAKPTKAIGEVLDKFEGTKFTCEYKYDGERAQVHKLEDGTVCVFSRNSEDMSKKYPDLVEQLPRCFKESTTSFVLDAEAVAIDKTTKKLLPFQELSRRKRKDVKVEDIQVRVCLFGFDLLYLNGESLLRKTLQERRELLRQYFVEVDCEFAFAKSSDCEKTEEIQVFLEESVKDGCEGLMVKTLTGEASRYEPSRRSVNWLKLKKDYLAGIGDSLDLVVLGAYYGKGKRTNVYGAFLLGCYHSESEEFQTICKIGTGFSDEALASHYEQLKPLEISGPWANFKVGGAKPDVWFEPKVVWEVLTADLSLSPVYEAAKGLVDDRGISLRFPRFIRVRNDKTADETTDPIEIAEMYERQSLAQNGPGKKKGAEDDDFW</sequence>
<dbReference type="InterPro" id="IPR012310">
    <property type="entry name" value="DNA_ligase_ATP-dep_cent"/>
</dbReference>
<evidence type="ECO:0000256" key="5">
    <source>
        <dbReference type="ARBA" id="ARBA00022705"/>
    </source>
</evidence>
<dbReference type="PROSITE" id="PS50160">
    <property type="entry name" value="DNA_LIGASE_A3"/>
    <property type="match status" value="1"/>
</dbReference>
<reference evidence="18 19" key="1">
    <citation type="journal article" date="2019" name="Fungal Biol. Biotechnol.">
        <title>Draft genome sequence of fastidious pathogen Ceratobasidium theobromae, which causes vascular-streak dieback in Theobroma cacao.</title>
        <authorList>
            <person name="Ali S.S."/>
            <person name="Asman A."/>
            <person name="Shao J."/>
            <person name="Firmansyah A.P."/>
            <person name="Susilo A.W."/>
            <person name="Rosmana A."/>
            <person name="McMahon P."/>
            <person name="Junaid M."/>
            <person name="Guest D."/>
            <person name="Kheng T.Y."/>
            <person name="Meinhardt L.W."/>
            <person name="Bailey B.A."/>
        </authorList>
    </citation>
    <scope>NUCLEOTIDE SEQUENCE [LARGE SCALE GENOMIC DNA]</scope>
    <source>
        <strain evidence="18 19">CT2</strain>
    </source>
</reference>
<keyword evidence="9 14" id="KW-0233">DNA recombination</keyword>
<evidence type="ECO:0000256" key="2">
    <source>
        <dbReference type="ARBA" id="ARBA00007572"/>
    </source>
</evidence>
<dbReference type="FunFam" id="2.40.50.140:FF:000062">
    <property type="entry name" value="DNA ligase"/>
    <property type="match status" value="1"/>
</dbReference>
<dbReference type="CDD" id="cd07900">
    <property type="entry name" value="Adenylation_DNA_ligase_I_Euk"/>
    <property type="match status" value="1"/>
</dbReference>
<feature type="compositionally biased region" description="Basic and acidic residues" evidence="16">
    <location>
        <begin position="54"/>
        <end position="69"/>
    </location>
</feature>
<dbReference type="Proteomes" id="UP000383932">
    <property type="component" value="Unassembled WGS sequence"/>
</dbReference>
<evidence type="ECO:0000256" key="10">
    <source>
        <dbReference type="ARBA" id="ARBA00023204"/>
    </source>
</evidence>
<accession>A0A5N5QE29</accession>
<keyword evidence="5" id="KW-0235">DNA replication</keyword>
<dbReference type="Gene3D" id="3.30.470.30">
    <property type="entry name" value="DNA ligase/mRNA capping enzyme"/>
    <property type="match status" value="1"/>
</dbReference>
<gene>
    <name evidence="18" type="ORF">CTheo_6787</name>
</gene>
<dbReference type="GO" id="GO:0006281">
    <property type="term" value="P:DNA repair"/>
    <property type="evidence" value="ECO:0007669"/>
    <property type="project" value="UniProtKB-KW"/>
</dbReference>
<evidence type="ECO:0000256" key="4">
    <source>
        <dbReference type="ARBA" id="ARBA00022618"/>
    </source>
</evidence>
<dbReference type="InterPro" id="IPR012308">
    <property type="entry name" value="DNA_ligase_ATP-dep_N"/>
</dbReference>
<dbReference type="GO" id="GO:0003677">
    <property type="term" value="F:DNA binding"/>
    <property type="evidence" value="ECO:0007669"/>
    <property type="project" value="InterPro"/>
</dbReference>
<feature type="domain" description="ATP-dependent DNA ligase family profile" evidence="17">
    <location>
        <begin position="639"/>
        <end position="776"/>
    </location>
</feature>
<evidence type="ECO:0000256" key="14">
    <source>
        <dbReference type="RuleBase" id="RU000617"/>
    </source>
</evidence>
<evidence type="ECO:0000256" key="6">
    <source>
        <dbReference type="ARBA" id="ARBA00022741"/>
    </source>
</evidence>
<dbReference type="InterPro" id="IPR000977">
    <property type="entry name" value="DNA_ligase_ATP-dep"/>
</dbReference>
<keyword evidence="10 14" id="KW-0234">DNA repair</keyword>
<keyword evidence="6 14" id="KW-0547">Nucleotide-binding</keyword>
<evidence type="ECO:0000256" key="9">
    <source>
        <dbReference type="ARBA" id="ARBA00023172"/>
    </source>
</evidence>
<dbReference type="GO" id="GO:0051301">
    <property type="term" value="P:cell division"/>
    <property type="evidence" value="ECO:0007669"/>
    <property type="project" value="UniProtKB-KW"/>
</dbReference>
<dbReference type="InterPro" id="IPR016059">
    <property type="entry name" value="DNA_ligase_ATP-dep_CS"/>
</dbReference>
<keyword evidence="19" id="KW-1185">Reference proteome</keyword>
<dbReference type="Gene3D" id="1.10.3260.10">
    <property type="entry name" value="DNA ligase, ATP-dependent, N-terminal domain"/>
    <property type="match status" value="1"/>
</dbReference>
<keyword evidence="7 14" id="KW-0227">DNA damage</keyword>
<dbReference type="OrthoDB" id="206088at2759"/>
<evidence type="ECO:0000313" key="18">
    <source>
        <dbReference type="EMBL" id="KAB5589773.1"/>
    </source>
</evidence>
<feature type="compositionally biased region" description="Polar residues" evidence="16">
    <location>
        <begin position="41"/>
        <end position="52"/>
    </location>
</feature>
<dbReference type="EC" id="6.5.1.1" evidence="14"/>
<dbReference type="FunFam" id="1.10.3260.10:FF:000001">
    <property type="entry name" value="DNA ligase"/>
    <property type="match status" value="1"/>
</dbReference>
<dbReference type="GO" id="GO:0005634">
    <property type="term" value="C:nucleus"/>
    <property type="evidence" value="ECO:0007669"/>
    <property type="project" value="UniProtKB-SubCell"/>
</dbReference>
<dbReference type="InterPro" id="IPR012340">
    <property type="entry name" value="NA-bd_OB-fold"/>
</dbReference>
<dbReference type="InterPro" id="IPR036599">
    <property type="entry name" value="DNA_ligase_N_sf"/>
</dbReference>
<dbReference type="PANTHER" id="PTHR45674">
    <property type="entry name" value="DNA LIGASE 1/3 FAMILY MEMBER"/>
    <property type="match status" value="1"/>
</dbReference>
<dbReference type="Gene3D" id="3.30.1490.70">
    <property type="match status" value="1"/>
</dbReference>
<dbReference type="SUPFAM" id="SSF56091">
    <property type="entry name" value="DNA ligase/mRNA capping enzyme, catalytic domain"/>
    <property type="match status" value="1"/>
</dbReference>
<keyword evidence="8 14" id="KW-0067">ATP-binding</keyword>
<dbReference type="SUPFAM" id="SSF117018">
    <property type="entry name" value="ATP-dependent DNA ligase DNA-binding domain"/>
    <property type="match status" value="1"/>
</dbReference>
<dbReference type="InterPro" id="IPR012309">
    <property type="entry name" value="DNA_ligase_ATP-dep_C"/>
</dbReference>
<dbReference type="PANTHER" id="PTHR45674:SF4">
    <property type="entry name" value="DNA LIGASE 1"/>
    <property type="match status" value="1"/>
</dbReference>
<dbReference type="Pfam" id="PF04675">
    <property type="entry name" value="DNA_ligase_A_N"/>
    <property type="match status" value="1"/>
</dbReference>
<keyword evidence="3 14" id="KW-0436">Ligase</keyword>
<dbReference type="PROSITE" id="PS00333">
    <property type="entry name" value="DNA_LIGASE_A2"/>
    <property type="match status" value="1"/>
</dbReference>
<dbReference type="GO" id="GO:0005524">
    <property type="term" value="F:ATP binding"/>
    <property type="evidence" value="ECO:0007669"/>
    <property type="project" value="UniProtKB-KW"/>
</dbReference>
<name>A0A5N5QE29_9AGAM</name>
<evidence type="ECO:0000256" key="11">
    <source>
        <dbReference type="ARBA" id="ARBA00023242"/>
    </source>
</evidence>
<evidence type="ECO:0000256" key="12">
    <source>
        <dbReference type="ARBA" id="ARBA00023306"/>
    </source>
</evidence>
<dbReference type="GO" id="GO:0005739">
    <property type="term" value="C:mitochondrion"/>
    <property type="evidence" value="ECO:0007669"/>
    <property type="project" value="TreeGrafter"/>
</dbReference>
<feature type="compositionally biased region" description="Acidic residues" evidence="16">
    <location>
        <begin position="198"/>
        <end position="217"/>
    </location>
</feature>
<protein>
    <recommendedName>
        <fullName evidence="14">DNA ligase</fullName>
        <ecNumber evidence="14">6.5.1.1</ecNumber>
    </recommendedName>
</protein>
<dbReference type="AlphaFoldDB" id="A0A5N5QE29"/>
<evidence type="ECO:0000256" key="15">
    <source>
        <dbReference type="RuleBase" id="RU004196"/>
    </source>
</evidence>
<feature type="compositionally biased region" description="Basic and acidic residues" evidence="16">
    <location>
        <begin position="30"/>
        <end position="39"/>
    </location>
</feature>
<keyword evidence="11" id="KW-0539">Nucleus</keyword>
<dbReference type="Pfam" id="PF01068">
    <property type="entry name" value="DNA_ligase_A_M"/>
    <property type="match status" value="1"/>
</dbReference>
<dbReference type="InterPro" id="IPR050191">
    <property type="entry name" value="ATP-dep_DNA_ligase"/>
</dbReference>
<dbReference type="GO" id="GO:0003910">
    <property type="term" value="F:DNA ligase (ATP) activity"/>
    <property type="evidence" value="ECO:0007669"/>
    <property type="project" value="UniProtKB-EC"/>
</dbReference>